<feature type="region of interest" description="Disordered" evidence="1">
    <location>
        <begin position="237"/>
        <end position="284"/>
    </location>
</feature>
<reference evidence="2 3" key="1">
    <citation type="submission" date="2019-06" db="EMBL/GenBank/DDBJ databases">
        <title>Sequencing the genomes of 1000 actinobacteria strains.</title>
        <authorList>
            <person name="Klenk H.-P."/>
        </authorList>
    </citation>
    <scope>NUCLEOTIDE SEQUENCE [LARGE SCALE GENOMIC DNA]</scope>
    <source>
        <strain evidence="2 3">DSM 10596</strain>
    </source>
</reference>
<dbReference type="EMBL" id="VFNV01000001">
    <property type="protein sequence ID" value="TQK76673.1"/>
    <property type="molecule type" value="Genomic_DNA"/>
</dbReference>
<name>A0A542SPY0_9MICO</name>
<evidence type="ECO:0000256" key="1">
    <source>
        <dbReference type="SAM" id="MobiDB-lite"/>
    </source>
</evidence>
<dbReference type="RefSeq" id="WP_142112113.1">
    <property type="nucleotide sequence ID" value="NZ_BAAATB010000002.1"/>
</dbReference>
<proteinExistence type="predicted"/>
<feature type="compositionally biased region" description="Basic and acidic residues" evidence="1">
    <location>
        <begin position="273"/>
        <end position="284"/>
    </location>
</feature>
<accession>A0A542SPY0</accession>
<organism evidence="2 3">
    <name type="scientific">Rarobacter incanus</name>
    <dbReference type="NCBI Taxonomy" id="153494"/>
    <lineage>
        <taxon>Bacteria</taxon>
        <taxon>Bacillati</taxon>
        <taxon>Actinomycetota</taxon>
        <taxon>Actinomycetes</taxon>
        <taxon>Micrococcales</taxon>
        <taxon>Rarobacteraceae</taxon>
        <taxon>Rarobacter</taxon>
    </lineage>
</organism>
<evidence type="ECO:0000313" key="2">
    <source>
        <dbReference type="EMBL" id="TQK76673.1"/>
    </source>
</evidence>
<protein>
    <submittedName>
        <fullName evidence="2">Uncharacterized protein</fullName>
    </submittedName>
</protein>
<sequence length="284" mass="32428">MALRRYDPDEAEFDARYQRWLAALEAGDEDELLEATAAIPTLNSQVLDRFFATPSDELGRPGQRAMEQRLIVLLSELRPHEAARLSELHKARQRRHDRTTRVSRAVELPTKCARCGSKLKDVKPTGRPRIYCFPTCRKAAYEDCRAHRDGAVQVQVVERIVTEIRERRIDVPHPRTECIREVFANDDALVNVIWALIEAVRGGEDPAFSPDQSRFWDLYNNTEVLYEALVKLAASYEPPEPAEPADEKPGVATNVHRNMQRFTRKPPPGENNEGGHDQRFPLLP</sequence>
<dbReference type="OrthoDB" id="4219687at2"/>
<comment type="caution">
    <text evidence="2">The sequence shown here is derived from an EMBL/GenBank/DDBJ whole genome shotgun (WGS) entry which is preliminary data.</text>
</comment>
<dbReference type="AlphaFoldDB" id="A0A542SPY0"/>
<dbReference type="Proteomes" id="UP000316181">
    <property type="component" value="Unassembled WGS sequence"/>
</dbReference>
<gene>
    <name evidence="2" type="ORF">FB389_1360</name>
</gene>
<keyword evidence="3" id="KW-1185">Reference proteome</keyword>
<evidence type="ECO:0000313" key="3">
    <source>
        <dbReference type="Proteomes" id="UP000316181"/>
    </source>
</evidence>